<accession>A0A6M4NPS3</accession>
<feature type="signal peptide" evidence="4">
    <location>
        <begin position="1"/>
        <end position="22"/>
    </location>
</feature>
<dbReference type="InterPro" id="IPR033645">
    <property type="entry name" value="VirB9/CagX/TrbG_C"/>
</dbReference>
<dbReference type="InterPro" id="IPR010258">
    <property type="entry name" value="Conjugal_tfr_TrbG/VirB9/CagX"/>
</dbReference>
<dbReference type="Gene3D" id="2.60.40.2500">
    <property type="match status" value="1"/>
</dbReference>
<organism evidence="5">
    <name type="scientific">Pseudomonas juntendi</name>
    <dbReference type="NCBI Taxonomy" id="2666183"/>
    <lineage>
        <taxon>Bacteria</taxon>
        <taxon>Pseudomonadati</taxon>
        <taxon>Pseudomonadota</taxon>
        <taxon>Gammaproteobacteria</taxon>
        <taxon>Pseudomonadales</taxon>
        <taxon>Pseudomonadaceae</taxon>
        <taxon>Pseudomonas</taxon>
    </lineage>
</organism>
<dbReference type="RefSeq" id="WP_024126022.1">
    <property type="nucleotide sequence ID" value="NZ_MT192131.1"/>
</dbReference>
<feature type="region of interest" description="Disordered" evidence="3">
    <location>
        <begin position="241"/>
        <end position="269"/>
    </location>
</feature>
<name>A0A6M4NPS3_9PSED</name>
<dbReference type="AlphaFoldDB" id="A0A6M4NPS3"/>
<feature type="compositionally biased region" description="Basic and acidic residues" evidence="3">
    <location>
        <begin position="259"/>
        <end position="269"/>
    </location>
</feature>
<evidence type="ECO:0000256" key="3">
    <source>
        <dbReference type="SAM" id="MobiDB-lite"/>
    </source>
</evidence>
<comment type="similarity">
    <text evidence="1">Belongs to the TrbG/VirB9 family.</text>
</comment>
<feature type="compositionally biased region" description="Basic and acidic residues" evidence="3">
    <location>
        <begin position="243"/>
        <end position="252"/>
    </location>
</feature>
<proteinExistence type="inferred from homology"/>
<reference evidence="5" key="1">
    <citation type="submission" date="2020-03" db="EMBL/GenBank/DDBJ databases">
        <title>Pseudomonas putida group clinical strains as reservoir of blaVIM-2 associated to Tn402-like transposons disseminated by broad-host-range conjugative plasmids.</title>
        <authorList>
            <person name="Brovedan M.A."/>
            <person name="Marchiaro P."/>
            <person name="Viale A."/>
            <person name="Limansky A."/>
        </authorList>
    </citation>
    <scope>NUCLEOTIDE SEQUENCE</scope>
    <source>
        <strain evidence="5">LA111</strain>
        <plasmid evidence="5">pLA111</plasmid>
    </source>
</reference>
<evidence type="ECO:0000313" key="5">
    <source>
        <dbReference type="EMBL" id="QJR98714.1"/>
    </source>
</evidence>
<dbReference type="CDD" id="cd06911">
    <property type="entry name" value="VirB9_CagX_TrbG"/>
    <property type="match status" value="1"/>
</dbReference>
<dbReference type="Pfam" id="PF03524">
    <property type="entry name" value="CagX"/>
    <property type="match status" value="1"/>
</dbReference>
<protein>
    <submittedName>
        <fullName evidence="5">VirB9</fullName>
    </submittedName>
</protein>
<gene>
    <name evidence="5" type="primary">virB9</name>
</gene>
<sequence>MKITPIALAVLIGCTWNYQAHAASTPVASTKDKRIRFVDYDPYDYVTVKARIGRDTLVMFAPGERILDMGGGYTDAWNVGAITAGNGFFMKPARGSPNTNIHILTNKRVYNLDMVLAGPKETNYEFIQYRYPEDELQSRRAKGQADLVKKMLTQGDGRHQNENWTVEGATTIEPIRVVDNGLATYVTFPPRAKIPQIYYENEEGKEVMANYNVNDDVVVIHDVKAKFIFRSGELVTCIYNESYDPRGGDRPKTKTQSPHVERVLKEAEQ</sequence>
<keyword evidence="5" id="KW-0614">Plasmid</keyword>
<feature type="chain" id="PRO_5027062321" evidence="4">
    <location>
        <begin position="23"/>
        <end position="269"/>
    </location>
</feature>
<evidence type="ECO:0000256" key="1">
    <source>
        <dbReference type="ARBA" id="ARBA00006135"/>
    </source>
</evidence>
<geneLocation type="plasmid" evidence="5">
    <name>pLA111</name>
</geneLocation>
<evidence type="ECO:0000256" key="4">
    <source>
        <dbReference type="SAM" id="SignalP"/>
    </source>
</evidence>
<dbReference type="InterPro" id="IPR038161">
    <property type="entry name" value="VirB9/CagX/TrbG_C_sf"/>
</dbReference>
<keyword evidence="2 4" id="KW-0732">Signal</keyword>
<dbReference type="EMBL" id="MT192131">
    <property type="protein sequence ID" value="QJR98714.1"/>
    <property type="molecule type" value="Genomic_DNA"/>
</dbReference>
<evidence type="ECO:0000256" key="2">
    <source>
        <dbReference type="ARBA" id="ARBA00022729"/>
    </source>
</evidence>